<dbReference type="RefSeq" id="WP_381482218.1">
    <property type="nucleotide sequence ID" value="NZ_JBHTLT010000127.1"/>
</dbReference>
<dbReference type="Proteomes" id="UP001597231">
    <property type="component" value="Unassembled WGS sequence"/>
</dbReference>
<evidence type="ECO:0000313" key="1">
    <source>
        <dbReference type="EMBL" id="MFD1206641.1"/>
    </source>
</evidence>
<sequence>MKVTIKDTNNTKELLRTLKEIGKAQINVGILGDDSEIAMIATVHEFGCNIQVTDKMRGWFGANGYPLKKETTVIRIPERSFLRSGYDENIDKIVGKVEEMLPSVLENDVNPKVFMDAIGLEFAGLIQKKLRDLKSPANSDMTVERKGSSNPLVDTGRLVGAIQHEVK</sequence>
<evidence type="ECO:0000313" key="2">
    <source>
        <dbReference type="Proteomes" id="UP001597231"/>
    </source>
</evidence>
<organism evidence="1 2">
    <name type="scientific">Sporosarcina contaminans</name>
    <dbReference type="NCBI Taxonomy" id="633403"/>
    <lineage>
        <taxon>Bacteria</taxon>
        <taxon>Bacillati</taxon>
        <taxon>Bacillota</taxon>
        <taxon>Bacilli</taxon>
        <taxon>Bacillales</taxon>
        <taxon>Caryophanaceae</taxon>
        <taxon>Sporosarcina</taxon>
    </lineage>
</organism>
<accession>A0ABW3U0T1</accession>
<gene>
    <name evidence="1" type="ORF">ACFQ38_16210</name>
</gene>
<reference evidence="2" key="1">
    <citation type="journal article" date="2019" name="Int. J. Syst. Evol. Microbiol.">
        <title>The Global Catalogue of Microorganisms (GCM) 10K type strain sequencing project: providing services to taxonomists for standard genome sequencing and annotation.</title>
        <authorList>
            <consortium name="The Broad Institute Genomics Platform"/>
            <consortium name="The Broad Institute Genome Sequencing Center for Infectious Disease"/>
            <person name="Wu L."/>
            <person name="Ma J."/>
        </authorList>
    </citation>
    <scope>NUCLEOTIDE SEQUENCE [LARGE SCALE GENOMIC DNA]</scope>
    <source>
        <strain evidence="2">CCUG 53915</strain>
    </source>
</reference>
<name>A0ABW3U0T1_9BACL</name>
<dbReference type="EMBL" id="JBHTLT010000127">
    <property type="protein sequence ID" value="MFD1206641.1"/>
    <property type="molecule type" value="Genomic_DNA"/>
</dbReference>
<proteinExistence type="predicted"/>
<comment type="caution">
    <text evidence="1">The sequence shown here is derived from an EMBL/GenBank/DDBJ whole genome shotgun (WGS) entry which is preliminary data.</text>
</comment>
<keyword evidence="2" id="KW-1185">Reference proteome</keyword>
<protein>
    <submittedName>
        <fullName evidence="1">Uncharacterized protein</fullName>
    </submittedName>
</protein>